<dbReference type="RefSeq" id="WP_125461238.1">
    <property type="nucleotide sequence ID" value="NZ_CP016809.1"/>
</dbReference>
<dbReference type="Gene3D" id="1.10.630.10">
    <property type="entry name" value="Cytochrome P450"/>
    <property type="match status" value="1"/>
</dbReference>
<comment type="caution">
    <text evidence="1">The sequence shown here is derived from an EMBL/GenBank/DDBJ whole genome shotgun (WGS) entry which is preliminary data.</text>
</comment>
<dbReference type="Pfam" id="PF00067">
    <property type="entry name" value="p450"/>
    <property type="match status" value="1"/>
</dbReference>
<dbReference type="Proteomes" id="UP000189059">
    <property type="component" value="Unassembled WGS sequence"/>
</dbReference>
<protein>
    <submittedName>
        <fullName evidence="1">Uncharacterized protein</fullName>
    </submittedName>
</protein>
<name>A0ABX3JSH3_9BACL</name>
<sequence>MRRLFLRPGERFIISPYPLHMSRRLYDEPEKYKTERFDRDDVNTIPTTANSPFGALLQSRFGNQLGRQLCSIVNVQLHKNGL</sequence>
<dbReference type="InterPro" id="IPR036396">
    <property type="entry name" value="Cyt_P450_sf"/>
</dbReference>
<gene>
    <name evidence="1" type="ORF">BBD40_23625</name>
</gene>
<organism evidence="1 2">
    <name type="scientific">Paenibacillus ihbetae</name>
    <dbReference type="NCBI Taxonomy" id="1870820"/>
    <lineage>
        <taxon>Bacteria</taxon>
        <taxon>Bacillati</taxon>
        <taxon>Bacillota</taxon>
        <taxon>Bacilli</taxon>
        <taxon>Bacillales</taxon>
        <taxon>Paenibacillaceae</taxon>
        <taxon>Paenibacillus</taxon>
    </lineage>
</organism>
<dbReference type="SUPFAM" id="SSF48264">
    <property type="entry name" value="Cytochrome P450"/>
    <property type="match status" value="1"/>
</dbReference>
<evidence type="ECO:0000313" key="2">
    <source>
        <dbReference type="Proteomes" id="UP000189059"/>
    </source>
</evidence>
<dbReference type="EMBL" id="MRVI01000002">
    <property type="protein sequence ID" value="OOC58687.1"/>
    <property type="molecule type" value="Genomic_DNA"/>
</dbReference>
<keyword evidence="2" id="KW-1185">Reference proteome</keyword>
<accession>A0ABX3JSH3</accession>
<reference evidence="1 2" key="1">
    <citation type="submission" date="2016-12" db="EMBL/GenBank/DDBJ databases">
        <title>Genome sequencing and description of Paenibacillus sp. nov. from high altitude lake in the Indian Trans- Himalayas.</title>
        <authorList>
            <person name="Kiran S."/>
            <person name="Swarnkar M.K."/>
            <person name="Rana A."/>
            <person name="Tewari R."/>
            <person name="Gulati A."/>
        </authorList>
    </citation>
    <scope>NUCLEOTIDE SEQUENCE [LARGE SCALE GENOMIC DNA]</scope>
    <source>
        <strain evidence="1 2">IHBB 9951</strain>
    </source>
</reference>
<proteinExistence type="predicted"/>
<evidence type="ECO:0000313" key="1">
    <source>
        <dbReference type="EMBL" id="OOC58687.1"/>
    </source>
</evidence>
<dbReference type="InterPro" id="IPR001128">
    <property type="entry name" value="Cyt_P450"/>
</dbReference>